<name>A0ABU0UP98_9HYPH</name>
<dbReference type="InterPro" id="IPR029058">
    <property type="entry name" value="AB_hydrolase_fold"/>
</dbReference>
<keyword evidence="6" id="KW-0119">Carbohydrate metabolism</keyword>
<dbReference type="Gene3D" id="3.40.50.1820">
    <property type="entry name" value="alpha/beta hydrolase"/>
    <property type="match status" value="1"/>
</dbReference>
<evidence type="ECO:0000256" key="8">
    <source>
        <dbReference type="SAM" id="MobiDB-lite"/>
    </source>
</evidence>
<keyword evidence="7" id="KW-0624">Polysaccharide degradation</keyword>
<dbReference type="SUPFAM" id="SSF53474">
    <property type="entry name" value="alpha/beta-Hydrolases"/>
    <property type="match status" value="1"/>
</dbReference>
<organism evidence="9 10">
    <name type="scientific">Agrobacterium larrymoorei</name>
    <dbReference type="NCBI Taxonomy" id="160699"/>
    <lineage>
        <taxon>Bacteria</taxon>
        <taxon>Pseudomonadati</taxon>
        <taxon>Pseudomonadota</taxon>
        <taxon>Alphaproteobacteria</taxon>
        <taxon>Hyphomicrobiales</taxon>
        <taxon>Rhizobiaceae</taxon>
        <taxon>Rhizobium/Agrobacterium group</taxon>
        <taxon>Agrobacterium</taxon>
    </lineage>
</organism>
<keyword evidence="3" id="KW-0858">Xylan degradation</keyword>
<keyword evidence="10" id="KW-1185">Reference proteome</keyword>
<protein>
    <submittedName>
        <fullName evidence="9">Polyhydroxybutyrate depolymerase</fullName>
    </submittedName>
</protein>
<evidence type="ECO:0000313" key="9">
    <source>
        <dbReference type="EMBL" id="MDQ1186792.1"/>
    </source>
</evidence>
<comment type="subcellular location">
    <subcellularLocation>
        <location evidence="1">Secreted</location>
    </subcellularLocation>
</comment>
<feature type="region of interest" description="Disordered" evidence="8">
    <location>
        <begin position="351"/>
        <end position="374"/>
    </location>
</feature>
<sequence>MQDTPERSSARRDRRSLTFREFSGILSENCANKGVPMNLTVAGRTFRLPSPAKTLFAGFAILTSMSAAASASMCGEAVKPGRHAFSLMSQGSEREGVYFVPSSYDGSKPVPVVFDFHGSNSNPNGQLDRSGWDKVAERAGVVVVALQGSLDGELPGTHAWNVPGVTTRKGGLDEVSFIRDAVSMVKSKFCVDEERFYGSGYSGGGRMLSQYLCSGSNDFAAAGFVASLRAGVPVEAEGRWRPDMASCTPAKPLSIIAFAGTKDPANPYQGGGKPYWQYGGETALKRWAELDGCKGAVKSKSLGNFTFNSYDVCKSGSRIHSYVIDAWDHAWPRATMKSEVIAASAVLTRKPGGDVTPKAQPAVDRKSSGDESARQVDAAERMWDFFQNTEGQMVVDATSKTDCSVKAVSASAKPSETTCSQSLKASANPVRSAPVAEDAL</sequence>
<accession>A0ABU0UP98</accession>
<feature type="compositionally biased region" description="Basic and acidic residues" evidence="8">
    <location>
        <begin position="363"/>
        <end position="374"/>
    </location>
</feature>
<evidence type="ECO:0000256" key="4">
    <source>
        <dbReference type="ARBA" id="ARBA00022729"/>
    </source>
</evidence>
<keyword evidence="5" id="KW-0378">Hydrolase</keyword>
<keyword evidence="4" id="KW-0732">Signal</keyword>
<evidence type="ECO:0000313" key="10">
    <source>
        <dbReference type="Proteomes" id="UP001224781"/>
    </source>
</evidence>
<evidence type="ECO:0000256" key="7">
    <source>
        <dbReference type="ARBA" id="ARBA00023326"/>
    </source>
</evidence>
<feature type="region of interest" description="Disordered" evidence="8">
    <location>
        <begin position="409"/>
        <end position="440"/>
    </location>
</feature>
<evidence type="ECO:0000256" key="2">
    <source>
        <dbReference type="ARBA" id="ARBA00022525"/>
    </source>
</evidence>
<comment type="caution">
    <text evidence="9">The sequence shown here is derived from an EMBL/GenBank/DDBJ whole genome shotgun (WGS) entry which is preliminary data.</text>
</comment>
<proteinExistence type="predicted"/>
<dbReference type="PANTHER" id="PTHR38050:SF2">
    <property type="entry name" value="FERULOYL ESTERASE C-RELATED"/>
    <property type="match status" value="1"/>
</dbReference>
<keyword evidence="2" id="KW-0964">Secreted</keyword>
<feature type="compositionally biased region" description="Polar residues" evidence="8">
    <location>
        <begin position="414"/>
        <end position="425"/>
    </location>
</feature>
<dbReference type="EMBL" id="JAUTBL010000002">
    <property type="protein sequence ID" value="MDQ1186792.1"/>
    <property type="molecule type" value="Genomic_DNA"/>
</dbReference>
<reference evidence="9 10" key="1">
    <citation type="submission" date="2023-07" db="EMBL/GenBank/DDBJ databases">
        <title>Functional and genomic diversity of the sorghum phyllosphere microbiome.</title>
        <authorList>
            <person name="Shade A."/>
        </authorList>
    </citation>
    <scope>NUCLEOTIDE SEQUENCE [LARGE SCALE GENOMIC DNA]</scope>
    <source>
        <strain evidence="9 10">SORGH_AS_1126</strain>
    </source>
</reference>
<evidence type="ECO:0000256" key="1">
    <source>
        <dbReference type="ARBA" id="ARBA00004613"/>
    </source>
</evidence>
<evidence type="ECO:0000256" key="5">
    <source>
        <dbReference type="ARBA" id="ARBA00022801"/>
    </source>
</evidence>
<dbReference type="InterPro" id="IPR043595">
    <property type="entry name" value="FaeB/C/D"/>
</dbReference>
<evidence type="ECO:0000256" key="6">
    <source>
        <dbReference type="ARBA" id="ARBA00023277"/>
    </source>
</evidence>
<gene>
    <name evidence="9" type="ORF">QE408_003935</name>
</gene>
<evidence type="ECO:0000256" key="3">
    <source>
        <dbReference type="ARBA" id="ARBA00022651"/>
    </source>
</evidence>
<dbReference type="PANTHER" id="PTHR38050">
    <property type="match status" value="1"/>
</dbReference>
<dbReference type="Proteomes" id="UP001224781">
    <property type="component" value="Unassembled WGS sequence"/>
</dbReference>